<dbReference type="Proteomes" id="UP000536685">
    <property type="component" value="Unassembled WGS sequence"/>
</dbReference>
<sequence length="163" mass="17160">MADNFDAIADSTRREILTALLERGGAGEITAADLAELVGVTTPTASKHLGVLRELGFVSAREEGRLRYFHLELAPFDALQAWLAPFVGDGFAESDAAGGDELAASAVDDTAVFAAWAGTDVGATIGRTIADRSYQARTAFHGASEKVAHALPDSVTRRWGNKA</sequence>
<dbReference type="PROSITE" id="PS50987">
    <property type="entry name" value="HTH_ARSR_2"/>
    <property type="match status" value="1"/>
</dbReference>
<evidence type="ECO:0000256" key="1">
    <source>
        <dbReference type="ARBA" id="ARBA00023015"/>
    </source>
</evidence>
<dbReference type="Gene3D" id="1.10.10.10">
    <property type="entry name" value="Winged helix-like DNA-binding domain superfamily/Winged helix DNA-binding domain"/>
    <property type="match status" value="1"/>
</dbReference>
<evidence type="ECO:0000313" key="5">
    <source>
        <dbReference type="EMBL" id="MBB5844611.1"/>
    </source>
</evidence>
<evidence type="ECO:0000256" key="2">
    <source>
        <dbReference type="ARBA" id="ARBA00023125"/>
    </source>
</evidence>
<dbReference type="PANTHER" id="PTHR33154:SF33">
    <property type="entry name" value="TRANSCRIPTIONAL REPRESSOR SDPR"/>
    <property type="match status" value="1"/>
</dbReference>
<feature type="domain" description="HTH arsR-type" evidence="4">
    <location>
        <begin position="1"/>
        <end position="91"/>
    </location>
</feature>
<dbReference type="EMBL" id="JACHMJ010000001">
    <property type="protein sequence ID" value="MBB5844611.1"/>
    <property type="molecule type" value="Genomic_DNA"/>
</dbReference>
<dbReference type="AlphaFoldDB" id="A0A841AS53"/>
<dbReference type="GO" id="GO:0003700">
    <property type="term" value="F:DNA-binding transcription factor activity"/>
    <property type="evidence" value="ECO:0007669"/>
    <property type="project" value="InterPro"/>
</dbReference>
<dbReference type="CDD" id="cd00090">
    <property type="entry name" value="HTH_ARSR"/>
    <property type="match status" value="1"/>
</dbReference>
<evidence type="ECO:0000259" key="4">
    <source>
        <dbReference type="PROSITE" id="PS50987"/>
    </source>
</evidence>
<dbReference type="PANTHER" id="PTHR33154">
    <property type="entry name" value="TRANSCRIPTIONAL REGULATOR, ARSR FAMILY"/>
    <property type="match status" value="1"/>
</dbReference>
<dbReference type="InterPro" id="IPR036390">
    <property type="entry name" value="WH_DNA-bd_sf"/>
</dbReference>
<evidence type="ECO:0000313" key="6">
    <source>
        <dbReference type="Proteomes" id="UP000536685"/>
    </source>
</evidence>
<dbReference type="InterPro" id="IPR036388">
    <property type="entry name" value="WH-like_DNA-bd_sf"/>
</dbReference>
<keyword evidence="6" id="KW-1185">Reference proteome</keyword>
<dbReference type="InterPro" id="IPR011991">
    <property type="entry name" value="ArsR-like_HTH"/>
</dbReference>
<dbReference type="InterPro" id="IPR051081">
    <property type="entry name" value="HTH_MetalResp_TranReg"/>
</dbReference>
<protein>
    <submittedName>
        <fullName evidence="5">DNA-binding transcriptional ArsR family regulator</fullName>
    </submittedName>
</protein>
<keyword evidence="2 5" id="KW-0238">DNA-binding</keyword>
<keyword evidence="1" id="KW-0805">Transcription regulation</keyword>
<dbReference type="SUPFAM" id="SSF46785">
    <property type="entry name" value="Winged helix' DNA-binding domain"/>
    <property type="match status" value="1"/>
</dbReference>
<dbReference type="RefSeq" id="WP_184238907.1">
    <property type="nucleotide sequence ID" value="NZ_JACHMJ010000001.1"/>
</dbReference>
<accession>A0A841AS53</accession>
<keyword evidence="3" id="KW-0804">Transcription</keyword>
<dbReference type="Pfam" id="PF01022">
    <property type="entry name" value="HTH_5"/>
    <property type="match status" value="1"/>
</dbReference>
<proteinExistence type="predicted"/>
<dbReference type="InterPro" id="IPR001845">
    <property type="entry name" value="HTH_ArsR_DNA-bd_dom"/>
</dbReference>
<dbReference type="PRINTS" id="PR00778">
    <property type="entry name" value="HTHARSR"/>
</dbReference>
<gene>
    <name evidence="5" type="ORF">HD599_002934</name>
</gene>
<comment type="caution">
    <text evidence="5">The sequence shown here is derived from an EMBL/GenBank/DDBJ whole genome shotgun (WGS) entry which is preliminary data.</text>
</comment>
<evidence type="ECO:0000256" key="3">
    <source>
        <dbReference type="ARBA" id="ARBA00023163"/>
    </source>
</evidence>
<dbReference type="GO" id="GO:0003677">
    <property type="term" value="F:DNA binding"/>
    <property type="evidence" value="ECO:0007669"/>
    <property type="project" value="UniProtKB-KW"/>
</dbReference>
<organism evidence="5 6">
    <name type="scientific">Conyzicola lurida</name>
    <dbReference type="NCBI Taxonomy" id="1172621"/>
    <lineage>
        <taxon>Bacteria</taxon>
        <taxon>Bacillati</taxon>
        <taxon>Actinomycetota</taxon>
        <taxon>Actinomycetes</taxon>
        <taxon>Micrococcales</taxon>
        <taxon>Microbacteriaceae</taxon>
        <taxon>Conyzicola</taxon>
    </lineage>
</organism>
<reference evidence="5 6" key="1">
    <citation type="submission" date="2020-08" db="EMBL/GenBank/DDBJ databases">
        <title>Sequencing the genomes of 1000 actinobacteria strains.</title>
        <authorList>
            <person name="Klenk H.-P."/>
        </authorList>
    </citation>
    <scope>NUCLEOTIDE SEQUENCE [LARGE SCALE GENOMIC DNA]</scope>
    <source>
        <strain evidence="5 6">DSM 105784</strain>
    </source>
</reference>
<dbReference type="NCBIfam" id="NF033788">
    <property type="entry name" value="HTH_metalloreg"/>
    <property type="match status" value="1"/>
</dbReference>
<dbReference type="SMART" id="SM00418">
    <property type="entry name" value="HTH_ARSR"/>
    <property type="match status" value="1"/>
</dbReference>
<name>A0A841AS53_9MICO</name>